<dbReference type="PANTHER" id="PTHR38011">
    <property type="entry name" value="DIHYDROFOLATE REDUCTASE FAMILY PROTEIN (AFU_ORTHOLOGUE AFUA_8G06820)"/>
    <property type="match status" value="1"/>
</dbReference>
<evidence type="ECO:0000259" key="1">
    <source>
        <dbReference type="Pfam" id="PF01872"/>
    </source>
</evidence>
<keyword evidence="3" id="KW-1185">Reference proteome</keyword>
<accession>A0ABY8H6X5</accession>
<dbReference type="RefSeq" id="WP_278158033.1">
    <property type="nucleotide sequence ID" value="NZ_CP121252.1"/>
</dbReference>
<dbReference type="SUPFAM" id="SSF53597">
    <property type="entry name" value="Dihydrofolate reductase-like"/>
    <property type="match status" value="1"/>
</dbReference>
<reference evidence="2 3" key="1">
    <citation type="submission" date="2023-04" db="EMBL/GenBank/DDBJ databases">
        <title>Funneling lignin-derived compounds into biodiesel using alkali-halophilic Citricoccus sp. P2.</title>
        <authorList>
            <person name="Luo C.-B."/>
        </authorList>
    </citation>
    <scope>NUCLEOTIDE SEQUENCE [LARGE SCALE GENOMIC DNA]</scope>
    <source>
        <strain evidence="2 3">P2</strain>
    </source>
</reference>
<dbReference type="PANTHER" id="PTHR38011:SF11">
    <property type="entry name" value="2,5-DIAMINO-6-RIBOSYLAMINO-4(3H)-PYRIMIDINONE 5'-PHOSPHATE REDUCTASE"/>
    <property type="match status" value="1"/>
</dbReference>
<organism evidence="2 3">
    <name type="scientific">Citricoccus muralis</name>
    <dbReference type="NCBI Taxonomy" id="169134"/>
    <lineage>
        <taxon>Bacteria</taxon>
        <taxon>Bacillati</taxon>
        <taxon>Actinomycetota</taxon>
        <taxon>Actinomycetes</taxon>
        <taxon>Micrococcales</taxon>
        <taxon>Micrococcaceae</taxon>
        <taxon>Citricoccus</taxon>
    </lineage>
</organism>
<dbReference type="InterPro" id="IPR050765">
    <property type="entry name" value="Riboflavin_Biosynth_HTPR"/>
</dbReference>
<sequence>MTTHYYTATSLDGFIASKDHSLDWLFRQEFDPEGPMGYPGFIKNIGALVLGASTYEWVRQQQDEWVYEEPTWIFSHRDLPTPKGKDVRVVQGEINEVFPQIEASAGDKDIWVMGGGDLAGQFADAQLLDEVWVQYAPVTLGTGAPLLPRQLQLDLVDTVQNRSFVCARYQVNYTAV</sequence>
<dbReference type="Gene3D" id="3.40.430.10">
    <property type="entry name" value="Dihydrofolate Reductase, subunit A"/>
    <property type="match status" value="1"/>
</dbReference>
<feature type="domain" description="Bacterial bifunctional deaminase-reductase C-terminal" evidence="1">
    <location>
        <begin position="67"/>
        <end position="153"/>
    </location>
</feature>
<dbReference type="InterPro" id="IPR002734">
    <property type="entry name" value="RibDG_C"/>
</dbReference>
<dbReference type="Pfam" id="PF01872">
    <property type="entry name" value="RibD_C"/>
    <property type="match status" value="1"/>
</dbReference>
<evidence type="ECO:0000313" key="3">
    <source>
        <dbReference type="Proteomes" id="UP001219037"/>
    </source>
</evidence>
<dbReference type="InterPro" id="IPR024072">
    <property type="entry name" value="DHFR-like_dom_sf"/>
</dbReference>
<dbReference type="EMBL" id="CP121252">
    <property type="protein sequence ID" value="WFP16899.1"/>
    <property type="molecule type" value="Genomic_DNA"/>
</dbReference>
<dbReference type="Proteomes" id="UP001219037">
    <property type="component" value="Chromosome"/>
</dbReference>
<protein>
    <submittedName>
        <fullName evidence="2">Dihydrofolate reductase family protein</fullName>
    </submittedName>
</protein>
<name>A0ABY8H6X5_9MICC</name>
<proteinExistence type="predicted"/>
<evidence type="ECO:0000313" key="2">
    <source>
        <dbReference type="EMBL" id="WFP16899.1"/>
    </source>
</evidence>
<gene>
    <name evidence="2" type="ORF">P8192_01880</name>
</gene>